<accession>A0A8J3ET67</accession>
<keyword evidence="6 8" id="KW-0067">ATP-binding</keyword>
<evidence type="ECO:0000256" key="7">
    <source>
        <dbReference type="ARBA" id="ARBA00022842"/>
    </source>
</evidence>
<dbReference type="NCBIfam" id="NF003918">
    <property type="entry name" value="PRK05443.1-2"/>
    <property type="match status" value="1"/>
</dbReference>
<dbReference type="RefSeq" id="WP_130648755.1">
    <property type="nucleotide sequence ID" value="NZ_BMHA01000013.1"/>
</dbReference>
<evidence type="ECO:0000256" key="6">
    <source>
        <dbReference type="ARBA" id="ARBA00022840"/>
    </source>
</evidence>
<dbReference type="AlphaFoldDB" id="A0A8J3ET67"/>
<name>A0A8J3ET67_9ACTN</name>
<reference evidence="15" key="2">
    <citation type="submission" date="2020-09" db="EMBL/GenBank/DDBJ databases">
        <authorList>
            <person name="Sun Q."/>
            <person name="Zhou Y."/>
        </authorList>
    </citation>
    <scope>NUCLEOTIDE SEQUENCE</scope>
    <source>
        <strain evidence="15">CGMCC 1.14988</strain>
    </source>
</reference>
<dbReference type="NCBIfam" id="TIGR03705">
    <property type="entry name" value="poly_P_kin"/>
    <property type="match status" value="1"/>
</dbReference>
<dbReference type="PANTHER" id="PTHR30218:SF0">
    <property type="entry name" value="POLYPHOSPHATE KINASE"/>
    <property type="match status" value="1"/>
</dbReference>
<dbReference type="Gene3D" id="3.30.1840.10">
    <property type="entry name" value="Polyphosphate kinase middle domain"/>
    <property type="match status" value="1"/>
</dbReference>
<evidence type="ECO:0000256" key="4">
    <source>
        <dbReference type="ARBA" id="ARBA00022741"/>
    </source>
</evidence>
<comment type="cofactor">
    <cofactor evidence="8">
        <name>Mg(2+)</name>
        <dbReference type="ChEBI" id="CHEBI:18420"/>
    </cofactor>
</comment>
<dbReference type="InterPro" id="IPR024953">
    <property type="entry name" value="PP_kinase_middle"/>
</dbReference>
<dbReference type="SUPFAM" id="SSF140356">
    <property type="entry name" value="PPK N-terminal domain-like"/>
    <property type="match status" value="1"/>
</dbReference>
<dbReference type="HAMAP" id="MF_00347">
    <property type="entry name" value="Polyphosphate_kinase"/>
    <property type="match status" value="1"/>
</dbReference>
<dbReference type="Pfam" id="PF02503">
    <property type="entry name" value="PP_kinase"/>
    <property type="match status" value="1"/>
</dbReference>
<feature type="domain" description="Polyphosphate kinase C-terminal" evidence="14">
    <location>
        <begin position="391"/>
        <end position="557"/>
    </location>
</feature>
<comment type="caution">
    <text evidence="15">The sequence shown here is derived from an EMBL/GenBank/DDBJ whole genome shotgun (WGS) entry which is preliminary data.</text>
</comment>
<dbReference type="Gene3D" id="1.20.58.310">
    <property type="entry name" value="Polyphosphate kinase N-terminal domain"/>
    <property type="match status" value="1"/>
</dbReference>
<keyword evidence="2 8" id="KW-0808">Transferase</keyword>
<feature type="binding site" evidence="8">
    <location>
        <position position="107"/>
    </location>
    <ligand>
        <name>ATP</name>
        <dbReference type="ChEBI" id="CHEBI:30616"/>
    </ligand>
</feature>
<dbReference type="InterPro" id="IPR025200">
    <property type="entry name" value="PPK_C_dom2"/>
</dbReference>
<dbReference type="Proteomes" id="UP000650511">
    <property type="component" value="Unassembled WGS sequence"/>
</dbReference>
<evidence type="ECO:0000259" key="13">
    <source>
        <dbReference type="Pfam" id="PF13090"/>
    </source>
</evidence>
<dbReference type="CDD" id="cd09165">
    <property type="entry name" value="PLDc_PaPPK1_C1_like"/>
    <property type="match status" value="1"/>
</dbReference>
<evidence type="ECO:0000313" key="15">
    <source>
        <dbReference type="EMBL" id="GGI08893.1"/>
    </source>
</evidence>
<dbReference type="SUPFAM" id="SSF56024">
    <property type="entry name" value="Phospholipase D/nuclease"/>
    <property type="match status" value="2"/>
</dbReference>
<evidence type="ECO:0000256" key="10">
    <source>
        <dbReference type="SAM" id="MobiDB-lite"/>
    </source>
</evidence>
<feature type="binding site" evidence="8">
    <location>
        <position position="621"/>
    </location>
    <ligand>
        <name>ATP</name>
        <dbReference type="ChEBI" id="CHEBI:30616"/>
    </ligand>
</feature>
<dbReference type="PANTHER" id="PTHR30218">
    <property type="entry name" value="POLYPHOSPHATE KINASE"/>
    <property type="match status" value="1"/>
</dbReference>
<dbReference type="Pfam" id="PF13089">
    <property type="entry name" value="PP_kinase_N"/>
    <property type="match status" value="1"/>
</dbReference>
<dbReference type="InterPro" id="IPR003414">
    <property type="entry name" value="PP_kinase"/>
</dbReference>
<dbReference type="InterPro" id="IPR036832">
    <property type="entry name" value="PPK_N_dom_sf"/>
</dbReference>
<feature type="binding site" evidence="8">
    <location>
        <position position="529"/>
    </location>
    <ligand>
        <name>ATP</name>
        <dbReference type="ChEBI" id="CHEBI:30616"/>
    </ligand>
</feature>
<dbReference type="InterPro" id="IPR025198">
    <property type="entry name" value="PPK_N_dom"/>
</dbReference>
<protein>
    <recommendedName>
        <fullName evidence="8 9">Polyphosphate kinase</fullName>
        <ecNumber evidence="8 9">2.7.4.1</ecNumber>
    </recommendedName>
    <alternativeName>
        <fullName evidence="8">ATP-polyphosphate phosphotransferase</fullName>
    </alternativeName>
    <alternativeName>
        <fullName evidence="8">Polyphosphoric acid kinase</fullName>
    </alternativeName>
</protein>
<keyword evidence="4 8" id="KW-0547">Nucleotide-binding</keyword>
<evidence type="ECO:0000259" key="12">
    <source>
        <dbReference type="Pfam" id="PF13089"/>
    </source>
</evidence>
<comment type="similarity">
    <text evidence="8 9">Belongs to the polyphosphate kinase 1 (PPK1) family.</text>
</comment>
<comment type="catalytic activity">
    <reaction evidence="8 9">
        <text>[phosphate](n) + ATP = [phosphate](n+1) + ADP</text>
        <dbReference type="Rhea" id="RHEA:19573"/>
        <dbReference type="Rhea" id="RHEA-COMP:9859"/>
        <dbReference type="Rhea" id="RHEA-COMP:14280"/>
        <dbReference type="ChEBI" id="CHEBI:16838"/>
        <dbReference type="ChEBI" id="CHEBI:30616"/>
        <dbReference type="ChEBI" id="CHEBI:456216"/>
        <dbReference type="EC" id="2.7.4.1"/>
    </reaction>
</comment>
<evidence type="ECO:0000259" key="14">
    <source>
        <dbReference type="Pfam" id="PF17941"/>
    </source>
</evidence>
<dbReference type="PIRSF" id="PIRSF015589">
    <property type="entry name" value="PP_kinase"/>
    <property type="match status" value="1"/>
</dbReference>
<comment type="PTM">
    <text evidence="8 9">An intermediate of this reaction is the autophosphorylated ppk in which a phosphate is covalently linked to a histidine residue through a N-P bond.</text>
</comment>
<feature type="binding site" evidence="8">
    <location>
        <position position="466"/>
    </location>
    <ligand>
        <name>Mg(2+)</name>
        <dbReference type="ChEBI" id="CHEBI:18420"/>
    </ligand>
</feature>
<dbReference type="InterPro" id="IPR036830">
    <property type="entry name" value="PP_kinase_middle_dom_sf"/>
</dbReference>
<evidence type="ECO:0000256" key="3">
    <source>
        <dbReference type="ARBA" id="ARBA00022723"/>
    </source>
</evidence>
<feature type="binding site" evidence="8">
    <location>
        <position position="649"/>
    </location>
    <ligand>
        <name>ATP</name>
        <dbReference type="ChEBI" id="CHEBI:30616"/>
    </ligand>
</feature>
<evidence type="ECO:0000256" key="5">
    <source>
        <dbReference type="ARBA" id="ARBA00022777"/>
    </source>
</evidence>
<dbReference type="GO" id="GO:0006799">
    <property type="term" value="P:polyphosphate biosynthetic process"/>
    <property type="evidence" value="ECO:0007669"/>
    <property type="project" value="UniProtKB-UniRule"/>
</dbReference>
<feature type="binding site" evidence="8">
    <location>
        <position position="435"/>
    </location>
    <ligand>
        <name>Mg(2+)</name>
        <dbReference type="ChEBI" id="CHEBI:18420"/>
    </ligand>
</feature>
<keyword evidence="5 8" id="KW-0418">Kinase</keyword>
<keyword evidence="16" id="KW-1185">Reference proteome</keyword>
<dbReference type="CDD" id="cd09168">
    <property type="entry name" value="PLDc_PaPPK1_C2_like"/>
    <property type="match status" value="1"/>
</dbReference>
<proteinExistence type="inferred from homology"/>
<evidence type="ECO:0000259" key="11">
    <source>
        <dbReference type="Pfam" id="PF02503"/>
    </source>
</evidence>
<evidence type="ECO:0000256" key="1">
    <source>
        <dbReference type="ARBA" id="ARBA00022553"/>
    </source>
</evidence>
<dbReference type="Pfam" id="PF13090">
    <property type="entry name" value="PP_kinase_C"/>
    <property type="match status" value="1"/>
</dbReference>
<reference evidence="15" key="1">
    <citation type="journal article" date="2014" name="Int. J. Syst. Evol. Microbiol.">
        <title>Complete genome sequence of Corynebacterium casei LMG S-19264T (=DSM 44701T), isolated from a smear-ripened cheese.</title>
        <authorList>
            <consortium name="US DOE Joint Genome Institute (JGI-PGF)"/>
            <person name="Walter F."/>
            <person name="Albersmeier A."/>
            <person name="Kalinowski J."/>
            <person name="Ruckert C."/>
        </authorList>
    </citation>
    <scope>NUCLEOTIDE SEQUENCE</scope>
    <source>
        <strain evidence="15">CGMCC 1.14988</strain>
    </source>
</reference>
<dbReference type="EMBL" id="BMHA01000013">
    <property type="protein sequence ID" value="GGI08893.1"/>
    <property type="molecule type" value="Genomic_DNA"/>
</dbReference>
<dbReference type="GO" id="GO:0005524">
    <property type="term" value="F:ATP binding"/>
    <property type="evidence" value="ECO:0007669"/>
    <property type="project" value="UniProtKB-KW"/>
</dbReference>
<comment type="function">
    <text evidence="8 9">Catalyzes the reversible transfer of the terminal phosphate of ATP to form a long-chain polyphosphate (polyP).</text>
</comment>
<dbReference type="EC" id="2.7.4.1" evidence="8 9"/>
<dbReference type="InterPro" id="IPR041108">
    <property type="entry name" value="PP_kinase_C_1"/>
</dbReference>
<gene>
    <name evidence="8 15" type="primary">ppk</name>
    <name evidence="15" type="ORF">GCM10011354_31360</name>
</gene>
<feature type="domain" description="Polyphosphate kinase C-terminal" evidence="13">
    <location>
        <begin position="564"/>
        <end position="723"/>
    </location>
</feature>
<dbReference type="GO" id="GO:0009358">
    <property type="term" value="C:polyphosphate kinase complex"/>
    <property type="evidence" value="ECO:0007669"/>
    <property type="project" value="InterPro"/>
</dbReference>
<feature type="region of interest" description="Disordered" evidence="10">
    <location>
        <begin position="1"/>
        <end position="34"/>
    </location>
</feature>
<dbReference type="NCBIfam" id="NF003921">
    <property type="entry name" value="PRK05443.2-2"/>
    <property type="match status" value="1"/>
</dbReference>
<dbReference type="Gene3D" id="3.30.870.10">
    <property type="entry name" value="Endonuclease Chain A"/>
    <property type="match status" value="2"/>
</dbReference>
<feature type="domain" description="Polyphosphate kinase N-terminal" evidence="12">
    <location>
        <begin position="70"/>
        <end position="174"/>
    </location>
</feature>
<evidence type="ECO:0000256" key="8">
    <source>
        <dbReference type="HAMAP-Rule" id="MF_00347"/>
    </source>
</evidence>
<evidence type="ECO:0000256" key="2">
    <source>
        <dbReference type="ARBA" id="ARBA00022679"/>
    </source>
</evidence>
<organism evidence="15 16">
    <name type="scientific">Egicoccus halophilus</name>
    <dbReference type="NCBI Taxonomy" id="1670830"/>
    <lineage>
        <taxon>Bacteria</taxon>
        <taxon>Bacillati</taxon>
        <taxon>Actinomycetota</taxon>
        <taxon>Nitriliruptoria</taxon>
        <taxon>Egicoccales</taxon>
        <taxon>Egicoccaceae</taxon>
        <taxon>Egicoccus</taxon>
    </lineage>
</organism>
<sequence length="742" mass="82624">MTDARRRGNPRVAPALAPPGTDLGDPEPAKPRAPAIVPGTVPADWVRTRERTVSILDFHPQGADGQVRHLNRELSWLQFDERVLALAENPGVPLLERAKFLAIFTSNLDEFFQVRVAGLKEQVAAGVTGSGADGIPPADQLLVIDALASEFSTRAARLFRDELVPALDAHGIRFSNWDTLDDEDRDHLVQVFDETIFPVLTPLAVDPAHPFPYLSNLSLNLAVVVRDPDDGERRFARIKVPPVLPRFVVLPDGERFVPLEQVIAAHLPRLFAGLEIVEHHVFRVTRNADFEVEEDEADDLLLAIETELTRRRFGSLVRLEVEPEMSASVLELLLRELEITDDEVILLPGPLDLSGLWALYELDRPDLKYAPMVTVTQPRLTTAMTGDHQGLFATLREGDVLVQHPYDSFTTSVRAFLEAAATDPQVLAIKITLYRTSGRNSPITQALLDAAAEGKQVVALVELKARFDEEANIAWARVLEEAGVHVAYGVVGLKTHTKICLVVRDDGDRVRRYAHIGTGNYNDKTARIYEDVGLLTADPDIGADLSDLFNVLTGYSRQADFRKLLIAPTTFRRRMLELIDRERDAEDGHVLAKMNSLVDPRIIEGLYAASQAGTPVDLIVRGVCCLRPGVPGLSDNIRVRSVVGQFLEHSRIYRFGSPARGFDYVIGSGDWMPRNLDRRVEALVPIEDPGLQARLEEILQVALHDDLLAWELRPDSTWVPVEAHVGLDTHQTLRERARQRLR</sequence>
<feature type="domain" description="Polyphosphate kinase middle" evidence="11">
    <location>
        <begin position="184"/>
        <end position="359"/>
    </location>
</feature>
<dbReference type="NCBIfam" id="NF003922">
    <property type="entry name" value="PRK05443.2-3"/>
    <property type="match status" value="1"/>
</dbReference>
<dbReference type="GO" id="GO:0046872">
    <property type="term" value="F:metal ion binding"/>
    <property type="evidence" value="ECO:0007669"/>
    <property type="project" value="UniProtKB-KW"/>
</dbReference>
<evidence type="ECO:0000313" key="16">
    <source>
        <dbReference type="Proteomes" id="UP000650511"/>
    </source>
</evidence>
<feature type="active site" description="Phosphohistidine intermediate" evidence="8">
    <location>
        <position position="496"/>
    </location>
</feature>
<dbReference type="OrthoDB" id="9761456at2"/>
<keyword evidence="3 8" id="KW-0479">Metal-binding</keyword>
<evidence type="ECO:0000256" key="9">
    <source>
        <dbReference type="RuleBase" id="RU003800"/>
    </source>
</evidence>
<dbReference type="Pfam" id="PF17941">
    <property type="entry name" value="PP_kinase_C_1"/>
    <property type="match status" value="1"/>
</dbReference>
<keyword evidence="7 8" id="KW-0460">Magnesium</keyword>
<keyword evidence="1 8" id="KW-0597">Phosphoprotein</keyword>
<dbReference type="SUPFAM" id="SSF143724">
    <property type="entry name" value="PHP14-like"/>
    <property type="match status" value="1"/>
</dbReference>
<dbReference type="GO" id="GO:0008976">
    <property type="term" value="F:polyphosphate kinase activity"/>
    <property type="evidence" value="ECO:0007669"/>
    <property type="project" value="UniProtKB-UniRule"/>
</dbReference>
<dbReference type="FunFam" id="3.30.870.10:FF:000001">
    <property type="entry name" value="Polyphosphate kinase"/>
    <property type="match status" value="1"/>
</dbReference>